<dbReference type="SUPFAM" id="SSF52833">
    <property type="entry name" value="Thioredoxin-like"/>
    <property type="match status" value="1"/>
</dbReference>
<evidence type="ECO:0000313" key="5">
    <source>
        <dbReference type="Proteomes" id="UP001500943"/>
    </source>
</evidence>
<accession>A0ABN1VNJ7</accession>
<proteinExistence type="inferred from homology"/>
<evidence type="ECO:0000259" key="3">
    <source>
        <dbReference type="Pfam" id="PF00085"/>
    </source>
</evidence>
<dbReference type="SUPFAM" id="SSF48452">
    <property type="entry name" value="TPR-like"/>
    <property type="match status" value="1"/>
</dbReference>
<organism evidence="4 5">
    <name type="scientific">Rhodoglobus aureus</name>
    <dbReference type="NCBI Taxonomy" id="191497"/>
    <lineage>
        <taxon>Bacteria</taxon>
        <taxon>Bacillati</taxon>
        <taxon>Actinomycetota</taxon>
        <taxon>Actinomycetes</taxon>
        <taxon>Micrococcales</taxon>
        <taxon>Microbacteriaceae</taxon>
        <taxon>Rhodoglobus</taxon>
    </lineage>
</organism>
<protein>
    <submittedName>
        <fullName evidence="4">Tetratricopeptide repeat protein</fullName>
    </submittedName>
</protein>
<gene>
    <name evidence="4" type="ORF">GCM10009655_13490</name>
</gene>
<dbReference type="InterPro" id="IPR036249">
    <property type="entry name" value="Thioredoxin-like_sf"/>
</dbReference>
<dbReference type="Proteomes" id="UP001500943">
    <property type="component" value="Unassembled WGS sequence"/>
</dbReference>
<sequence length="307" mass="32249">MTNAPLNAATLRGAVDLTSLVRQHNEPVAPAATGETAPSGGFATNVNDASFTQVLELSNTVPVIVEFFGQGVEPALEPTITAYAGKFALVTVDATSNPQLVQAFQVQQVPTVAAVIGGRPVQLFAGVMAENDLKDVLEQVLQLAAESNVVGTLPAGEASDDDAQEPVEEPLPPLHQEAYDAIAAGDFATAIEKYETAITQNPRDQQAVAGLAQVSLLARLENETADSVRSAAAQDPTSVSAQMAVADLDVSGGHLGDAFARLLELFPSADADGKNAIRTRMLDYFEIAGAEDPRTVDARRRLTLLLY</sequence>
<dbReference type="Pfam" id="PF14561">
    <property type="entry name" value="TPR_20"/>
    <property type="match status" value="1"/>
</dbReference>
<dbReference type="InterPro" id="IPR011990">
    <property type="entry name" value="TPR-like_helical_dom_sf"/>
</dbReference>
<dbReference type="InterPro" id="IPR013766">
    <property type="entry name" value="Thioredoxin_domain"/>
</dbReference>
<name>A0ABN1VNJ7_9MICO</name>
<dbReference type="Gene3D" id="3.40.30.10">
    <property type="entry name" value="Glutaredoxin"/>
    <property type="match status" value="1"/>
</dbReference>
<evidence type="ECO:0000256" key="1">
    <source>
        <dbReference type="ARBA" id="ARBA00008987"/>
    </source>
</evidence>
<dbReference type="EMBL" id="BAAAKW010000026">
    <property type="protein sequence ID" value="GAA1215510.1"/>
    <property type="molecule type" value="Genomic_DNA"/>
</dbReference>
<dbReference type="PANTHER" id="PTHR45663">
    <property type="entry name" value="GEO12009P1"/>
    <property type="match status" value="1"/>
</dbReference>
<dbReference type="RefSeq" id="WP_343924367.1">
    <property type="nucleotide sequence ID" value="NZ_BAAAKW010000026.1"/>
</dbReference>
<comment type="caution">
    <text evidence="4">The sequence shown here is derived from an EMBL/GenBank/DDBJ whole genome shotgun (WGS) entry which is preliminary data.</text>
</comment>
<keyword evidence="5" id="KW-1185">Reference proteome</keyword>
<dbReference type="Pfam" id="PF00085">
    <property type="entry name" value="Thioredoxin"/>
    <property type="match status" value="1"/>
</dbReference>
<feature type="domain" description="Thioredoxin" evidence="3">
    <location>
        <begin position="45"/>
        <end position="138"/>
    </location>
</feature>
<dbReference type="Gene3D" id="1.25.40.10">
    <property type="entry name" value="Tetratricopeptide repeat domain"/>
    <property type="match status" value="1"/>
</dbReference>
<keyword evidence="2" id="KW-0676">Redox-active center</keyword>
<evidence type="ECO:0000313" key="4">
    <source>
        <dbReference type="EMBL" id="GAA1215510.1"/>
    </source>
</evidence>
<evidence type="ECO:0000256" key="2">
    <source>
        <dbReference type="ARBA" id="ARBA00023284"/>
    </source>
</evidence>
<dbReference type="PANTHER" id="PTHR45663:SF11">
    <property type="entry name" value="GEO12009P1"/>
    <property type="match status" value="1"/>
</dbReference>
<comment type="similarity">
    <text evidence="1">Belongs to the thioredoxin family.</text>
</comment>
<reference evidence="4 5" key="1">
    <citation type="journal article" date="2019" name="Int. J. Syst. Evol. Microbiol.">
        <title>The Global Catalogue of Microorganisms (GCM) 10K type strain sequencing project: providing services to taxonomists for standard genome sequencing and annotation.</title>
        <authorList>
            <consortium name="The Broad Institute Genomics Platform"/>
            <consortium name="The Broad Institute Genome Sequencing Center for Infectious Disease"/>
            <person name="Wu L."/>
            <person name="Ma J."/>
        </authorList>
    </citation>
    <scope>NUCLEOTIDE SEQUENCE [LARGE SCALE GENOMIC DNA]</scope>
    <source>
        <strain evidence="4 5">JCM 12762</strain>
    </source>
</reference>